<sequence length="74" mass="8606">MVNQLRQQGDVGLVSKRCGLPSNRRFSLEFKDKVLTLVKQKYADFKPTFACEKLAELHDIHLSSETLRQWLITE</sequence>
<evidence type="ECO:0000313" key="1">
    <source>
        <dbReference type="EMBL" id="MCL1128073.1"/>
    </source>
</evidence>
<dbReference type="Proteomes" id="UP001203423">
    <property type="component" value="Unassembled WGS sequence"/>
</dbReference>
<keyword evidence="2" id="KW-1185">Reference proteome</keyword>
<protein>
    <submittedName>
        <fullName evidence="1">ISNCY family transposase</fullName>
    </submittedName>
</protein>
<proteinExistence type="predicted"/>
<comment type="caution">
    <text evidence="1">The sequence shown here is derived from an EMBL/GenBank/DDBJ whole genome shotgun (WGS) entry which is preliminary data.</text>
</comment>
<feature type="non-terminal residue" evidence="1">
    <location>
        <position position="74"/>
    </location>
</feature>
<reference evidence="1 2" key="1">
    <citation type="submission" date="2022-01" db="EMBL/GenBank/DDBJ databases">
        <title>Whole genome-based taxonomy of the Shewanellaceae.</title>
        <authorList>
            <person name="Martin-Rodriguez A.J."/>
        </authorList>
    </citation>
    <scope>NUCLEOTIDE SEQUENCE [LARGE SCALE GENOMIC DNA]</scope>
    <source>
        <strain evidence="1 2">DSM 17177</strain>
    </source>
</reference>
<name>A0ABT0LK62_9GAMM</name>
<organism evidence="1 2">
    <name type="scientific">Shewanella surugensis</name>
    <dbReference type="NCBI Taxonomy" id="212020"/>
    <lineage>
        <taxon>Bacteria</taxon>
        <taxon>Pseudomonadati</taxon>
        <taxon>Pseudomonadota</taxon>
        <taxon>Gammaproteobacteria</taxon>
        <taxon>Alteromonadales</taxon>
        <taxon>Shewanellaceae</taxon>
        <taxon>Shewanella</taxon>
    </lineage>
</organism>
<evidence type="ECO:0000313" key="2">
    <source>
        <dbReference type="Proteomes" id="UP001203423"/>
    </source>
</evidence>
<dbReference type="EMBL" id="JAKIKS010000352">
    <property type="protein sequence ID" value="MCL1128073.1"/>
    <property type="molecule type" value="Genomic_DNA"/>
</dbReference>
<accession>A0ABT0LK62</accession>
<gene>
    <name evidence="1" type="ORF">L2764_27495</name>
</gene>